<proteinExistence type="predicted"/>
<keyword evidence="2" id="KW-1185">Reference proteome</keyword>
<name>A0AAD7BYP8_9AGAR</name>
<gene>
    <name evidence="1" type="ORF">FB45DRAFT_1141463</name>
</gene>
<reference evidence="1" key="1">
    <citation type="submission" date="2023-03" db="EMBL/GenBank/DDBJ databases">
        <title>Massive genome expansion in bonnet fungi (Mycena s.s.) driven by repeated elements and novel gene families across ecological guilds.</title>
        <authorList>
            <consortium name="Lawrence Berkeley National Laboratory"/>
            <person name="Harder C.B."/>
            <person name="Miyauchi S."/>
            <person name="Viragh M."/>
            <person name="Kuo A."/>
            <person name="Thoen E."/>
            <person name="Andreopoulos B."/>
            <person name="Lu D."/>
            <person name="Skrede I."/>
            <person name="Drula E."/>
            <person name="Henrissat B."/>
            <person name="Morin E."/>
            <person name="Kohler A."/>
            <person name="Barry K."/>
            <person name="LaButti K."/>
            <person name="Morin E."/>
            <person name="Salamov A."/>
            <person name="Lipzen A."/>
            <person name="Mereny Z."/>
            <person name="Hegedus B."/>
            <person name="Baldrian P."/>
            <person name="Stursova M."/>
            <person name="Weitz H."/>
            <person name="Taylor A."/>
            <person name="Grigoriev I.V."/>
            <person name="Nagy L.G."/>
            <person name="Martin F."/>
            <person name="Kauserud H."/>
        </authorList>
    </citation>
    <scope>NUCLEOTIDE SEQUENCE</scope>
    <source>
        <strain evidence="1">9284</strain>
    </source>
</reference>
<organism evidence="1 2">
    <name type="scientific">Roridomyces roridus</name>
    <dbReference type="NCBI Taxonomy" id="1738132"/>
    <lineage>
        <taxon>Eukaryota</taxon>
        <taxon>Fungi</taxon>
        <taxon>Dikarya</taxon>
        <taxon>Basidiomycota</taxon>
        <taxon>Agaricomycotina</taxon>
        <taxon>Agaricomycetes</taxon>
        <taxon>Agaricomycetidae</taxon>
        <taxon>Agaricales</taxon>
        <taxon>Marasmiineae</taxon>
        <taxon>Mycenaceae</taxon>
        <taxon>Roridomyces</taxon>
    </lineage>
</organism>
<evidence type="ECO:0000313" key="2">
    <source>
        <dbReference type="Proteomes" id="UP001221142"/>
    </source>
</evidence>
<comment type="caution">
    <text evidence="1">The sequence shown here is derived from an EMBL/GenBank/DDBJ whole genome shotgun (WGS) entry which is preliminary data.</text>
</comment>
<accession>A0AAD7BYP8</accession>
<dbReference type="AlphaFoldDB" id="A0AAD7BYP8"/>
<evidence type="ECO:0000313" key="1">
    <source>
        <dbReference type="EMBL" id="KAJ7634480.1"/>
    </source>
</evidence>
<sequence>MASWMLVSREWLNIVVPIFLRDIWVTSQSLELSFPWPCVQTRRHHRPQTKRAREYRRQCTELAQYAADRTCTLLWHPFPLPANVIDAFSPNITSIHFALVDCLPTFWYLAYTSPPPPLLVGAPRGTFYPECDLPDIFIFTAVKRLVVREANSDFVAFFTTVCPQLECIESTAEFGAEYLPPEVASKVRDRMVFRLLTPTIEWGIKGKDIRRKEDPPPSPIKQKKLSFWCIVRRAIRKRA</sequence>
<dbReference type="Proteomes" id="UP001221142">
    <property type="component" value="Unassembled WGS sequence"/>
</dbReference>
<protein>
    <submittedName>
        <fullName evidence="1">Uncharacterized protein</fullName>
    </submittedName>
</protein>
<dbReference type="EMBL" id="JARKIF010000007">
    <property type="protein sequence ID" value="KAJ7634480.1"/>
    <property type="molecule type" value="Genomic_DNA"/>
</dbReference>